<comment type="caution">
    <text evidence="2">The sequence shown here is derived from an EMBL/GenBank/DDBJ whole genome shotgun (WGS) entry which is preliminary data.</text>
</comment>
<protein>
    <submittedName>
        <fullName evidence="2">Uncharacterized protein</fullName>
    </submittedName>
</protein>
<dbReference type="VEuPathDB" id="FungiDB:H310_00417"/>
<proteinExistence type="predicted"/>
<evidence type="ECO:0000256" key="1">
    <source>
        <dbReference type="SAM" id="MobiDB-lite"/>
    </source>
</evidence>
<name>A0A418B076_9STRA</name>
<evidence type="ECO:0000313" key="3">
    <source>
        <dbReference type="Proteomes" id="UP000285060"/>
    </source>
</evidence>
<dbReference type="EMBL" id="QUSY01000220">
    <property type="protein sequence ID" value="RHY31374.1"/>
    <property type="molecule type" value="Genomic_DNA"/>
</dbReference>
<feature type="region of interest" description="Disordered" evidence="1">
    <location>
        <begin position="1"/>
        <end position="29"/>
    </location>
</feature>
<accession>A0A418B076</accession>
<sequence>MSRLPRPGGKLHPSDSKKNKGGGGSGSAPGRWELDVLKAIILREDYLSRLADMSKSASQYTLVGSMANTLDLIRLTTVEVVETIATWRKQQPKHMPFKWNGINYLLKVPSDLDFMQEVHCLWFNWLDATRSQCDVMVRWLGFSFERNPFVMPDSLDSRSQVFEPGRAATPTTTSMDDPFLPVGGQPVAASVHPMSPTTAAGRSKGKTAYETRILNDDDLLPRPKPATLQGTAPSASLKAKPTVVLPSQVGDLDVLRIREAEKLLLEEEALFGRYKRDLYGRLVPGIVFC</sequence>
<evidence type="ECO:0000313" key="2">
    <source>
        <dbReference type="EMBL" id="RHY31374.1"/>
    </source>
</evidence>
<gene>
    <name evidence="2" type="ORF">DYB32_003571</name>
</gene>
<dbReference type="Proteomes" id="UP000285060">
    <property type="component" value="Unassembled WGS sequence"/>
</dbReference>
<organism evidence="2 3">
    <name type="scientific">Aphanomyces invadans</name>
    <dbReference type="NCBI Taxonomy" id="157072"/>
    <lineage>
        <taxon>Eukaryota</taxon>
        <taxon>Sar</taxon>
        <taxon>Stramenopiles</taxon>
        <taxon>Oomycota</taxon>
        <taxon>Saprolegniomycetes</taxon>
        <taxon>Saprolegniales</taxon>
        <taxon>Verrucalvaceae</taxon>
        <taxon>Aphanomyces</taxon>
    </lineage>
</organism>
<reference evidence="2 3" key="1">
    <citation type="submission" date="2018-08" db="EMBL/GenBank/DDBJ databases">
        <title>Aphanomyces genome sequencing and annotation.</title>
        <authorList>
            <person name="Minardi D."/>
            <person name="Oidtmann B."/>
            <person name="Van Der Giezen M."/>
            <person name="Studholme D.J."/>
        </authorList>
    </citation>
    <scope>NUCLEOTIDE SEQUENCE [LARGE SCALE GENOMIC DNA]</scope>
    <source>
        <strain evidence="2 3">NJM0002</strain>
    </source>
</reference>
<dbReference type="AlphaFoldDB" id="A0A418B076"/>
<keyword evidence="3" id="KW-1185">Reference proteome</keyword>